<reference evidence="1 2" key="1">
    <citation type="journal article" date="2019" name="Nat. Ecol. Evol.">
        <title>Megaphylogeny resolves global patterns of mushroom evolution.</title>
        <authorList>
            <person name="Varga T."/>
            <person name="Krizsan K."/>
            <person name="Foldi C."/>
            <person name="Dima B."/>
            <person name="Sanchez-Garcia M."/>
            <person name="Sanchez-Ramirez S."/>
            <person name="Szollosi G.J."/>
            <person name="Szarkandi J.G."/>
            <person name="Papp V."/>
            <person name="Albert L."/>
            <person name="Andreopoulos W."/>
            <person name="Angelini C."/>
            <person name="Antonin V."/>
            <person name="Barry K.W."/>
            <person name="Bougher N.L."/>
            <person name="Buchanan P."/>
            <person name="Buyck B."/>
            <person name="Bense V."/>
            <person name="Catcheside P."/>
            <person name="Chovatia M."/>
            <person name="Cooper J."/>
            <person name="Damon W."/>
            <person name="Desjardin D."/>
            <person name="Finy P."/>
            <person name="Geml J."/>
            <person name="Haridas S."/>
            <person name="Hughes K."/>
            <person name="Justo A."/>
            <person name="Karasinski D."/>
            <person name="Kautmanova I."/>
            <person name="Kiss B."/>
            <person name="Kocsube S."/>
            <person name="Kotiranta H."/>
            <person name="LaButti K.M."/>
            <person name="Lechner B.E."/>
            <person name="Liimatainen K."/>
            <person name="Lipzen A."/>
            <person name="Lukacs Z."/>
            <person name="Mihaltcheva S."/>
            <person name="Morgado L.N."/>
            <person name="Niskanen T."/>
            <person name="Noordeloos M.E."/>
            <person name="Ohm R.A."/>
            <person name="Ortiz-Santana B."/>
            <person name="Ovrebo C."/>
            <person name="Racz N."/>
            <person name="Riley R."/>
            <person name="Savchenko A."/>
            <person name="Shiryaev A."/>
            <person name="Soop K."/>
            <person name="Spirin V."/>
            <person name="Szebenyi C."/>
            <person name="Tomsovsky M."/>
            <person name="Tulloss R.E."/>
            <person name="Uehling J."/>
            <person name="Grigoriev I.V."/>
            <person name="Vagvolgyi C."/>
            <person name="Papp T."/>
            <person name="Martin F.M."/>
            <person name="Miettinen O."/>
            <person name="Hibbett D.S."/>
            <person name="Nagy L.G."/>
        </authorList>
    </citation>
    <scope>NUCLEOTIDE SEQUENCE [LARGE SCALE GENOMIC DNA]</scope>
    <source>
        <strain evidence="1 2">NL-1719</strain>
    </source>
</reference>
<accession>A0ACD3AC45</accession>
<sequence length="147" mass="16303">MCTLFSAATYALYIFYIAKVMLYIISWAKASLRITFEKAGYRFIINNDSSPEEGILGLLSPLEFKPFARKTTQFVKTVDPIVFTISAMFKLLQKIAYTTDGLSPSSNGEAGMGVVAELRSEHKNTSRKVTNLGTDTPLGYIFACFSI</sequence>
<gene>
    <name evidence="1" type="ORF">BDN72DRAFT_331218</name>
</gene>
<organism evidence="1 2">
    <name type="scientific">Pluteus cervinus</name>
    <dbReference type="NCBI Taxonomy" id="181527"/>
    <lineage>
        <taxon>Eukaryota</taxon>
        <taxon>Fungi</taxon>
        <taxon>Dikarya</taxon>
        <taxon>Basidiomycota</taxon>
        <taxon>Agaricomycotina</taxon>
        <taxon>Agaricomycetes</taxon>
        <taxon>Agaricomycetidae</taxon>
        <taxon>Agaricales</taxon>
        <taxon>Pluteineae</taxon>
        <taxon>Pluteaceae</taxon>
        <taxon>Pluteus</taxon>
    </lineage>
</organism>
<dbReference type="EMBL" id="ML208533">
    <property type="protein sequence ID" value="TFK63223.1"/>
    <property type="molecule type" value="Genomic_DNA"/>
</dbReference>
<evidence type="ECO:0000313" key="2">
    <source>
        <dbReference type="Proteomes" id="UP000308600"/>
    </source>
</evidence>
<protein>
    <submittedName>
        <fullName evidence="1">Uncharacterized protein</fullName>
    </submittedName>
</protein>
<keyword evidence="2" id="KW-1185">Reference proteome</keyword>
<dbReference type="Proteomes" id="UP000308600">
    <property type="component" value="Unassembled WGS sequence"/>
</dbReference>
<name>A0ACD3AC45_9AGAR</name>
<proteinExistence type="predicted"/>
<evidence type="ECO:0000313" key="1">
    <source>
        <dbReference type="EMBL" id="TFK63223.1"/>
    </source>
</evidence>